<evidence type="ECO:0000313" key="1">
    <source>
        <dbReference type="EMBL" id="CAL1296748.1"/>
    </source>
</evidence>
<dbReference type="EMBL" id="CAXIEN010000403">
    <property type="protein sequence ID" value="CAL1296748.1"/>
    <property type="molecule type" value="Genomic_DNA"/>
</dbReference>
<accession>A0AAV2BMY4</accession>
<protein>
    <submittedName>
        <fullName evidence="1">Uncharacterized protein</fullName>
    </submittedName>
</protein>
<sequence length="144" mass="16497">MVNMTLFLTTTIIKPHMVIMVQNRTLNLKLMVPVDTRFTNLTTSMVQIDLVPMNILSLRMAKLGMDKAVMLQVYICLQITLFITELGNTMVYIKDTPDTQLVTEPSMYLAMEAIMDTPRFTSKGQDTNIIIENKQISQRYVKIC</sequence>
<name>A0AAV2BMY4_9ARAC</name>
<comment type="caution">
    <text evidence="1">The sequence shown here is derived from an EMBL/GenBank/DDBJ whole genome shotgun (WGS) entry which is preliminary data.</text>
</comment>
<gene>
    <name evidence="1" type="ORF">LARSCL_LOCUS19916</name>
</gene>
<evidence type="ECO:0000313" key="2">
    <source>
        <dbReference type="Proteomes" id="UP001497382"/>
    </source>
</evidence>
<dbReference type="AlphaFoldDB" id="A0AAV2BMY4"/>
<keyword evidence="2" id="KW-1185">Reference proteome</keyword>
<reference evidence="1 2" key="1">
    <citation type="submission" date="2024-04" db="EMBL/GenBank/DDBJ databases">
        <authorList>
            <person name="Rising A."/>
            <person name="Reimegard J."/>
            <person name="Sonavane S."/>
            <person name="Akerstrom W."/>
            <person name="Nylinder S."/>
            <person name="Hedman E."/>
            <person name="Kallberg Y."/>
        </authorList>
    </citation>
    <scope>NUCLEOTIDE SEQUENCE [LARGE SCALE GENOMIC DNA]</scope>
</reference>
<organism evidence="1 2">
    <name type="scientific">Larinioides sclopetarius</name>
    <dbReference type="NCBI Taxonomy" id="280406"/>
    <lineage>
        <taxon>Eukaryota</taxon>
        <taxon>Metazoa</taxon>
        <taxon>Ecdysozoa</taxon>
        <taxon>Arthropoda</taxon>
        <taxon>Chelicerata</taxon>
        <taxon>Arachnida</taxon>
        <taxon>Araneae</taxon>
        <taxon>Araneomorphae</taxon>
        <taxon>Entelegynae</taxon>
        <taxon>Araneoidea</taxon>
        <taxon>Araneidae</taxon>
        <taxon>Larinioides</taxon>
    </lineage>
</organism>
<dbReference type="Proteomes" id="UP001497382">
    <property type="component" value="Unassembled WGS sequence"/>
</dbReference>
<proteinExistence type="predicted"/>